<gene>
    <name evidence="1" type="ORF">F4821DRAFT_235595</name>
</gene>
<accession>A0ACC0D4L2</accession>
<evidence type="ECO:0000313" key="1">
    <source>
        <dbReference type="EMBL" id="KAI6087660.1"/>
    </source>
</evidence>
<name>A0ACC0D4L2_9PEZI</name>
<proteinExistence type="predicted"/>
<comment type="caution">
    <text evidence="1">The sequence shown here is derived from an EMBL/GenBank/DDBJ whole genome shotgun (WGS) entry which is preliminary data.</text>
</comment>
<keyword evidence="2" id="KW-1185">Reference proteome</keyword>
<dbReference type="Proteomes" id="UP001497680">
    <property type="component" value="Unassembled WGS sequence"/>
</dbReference>
<evidence type="ECO:0000313" key="2">
    <source>
        <dbReference type="Proteomes" id="UP001497680"/>
    </source>
</evidence>
<reference evidence="1 2" key="1">
    <citation type="journal article" date="2022" name="New Phytol.">
        <title>Ecological generalism drives hyperdiversity of secondary metabolite gene clusters in xylarialean endophytes.</title>
        <authorList>
            <person name="Franco M.E.E."/>
            <person name="Wisecaver J.H."/>
            <person name="Arnold A.E."/>
            <person name="Ju Y.M."/>
            <person name="Slot J.C."/>
            <person name="Ahrendt S."/>
            <person name="Moore L.P."/>
            <person name="Eastman K.E."/>
            <person name="Scott K."/>
            <person name="Konkel Z."/>
            <person name="Mondo S.J."/>
            <person name="Kuo A."/>
            <person name="Hayes R.D."/>
            <person name="Haridas S."/>
            <person name="Andreopoulos B."/>
            <person name="Riley R."/>
            <person name="LaButti K."/>
            <person name="Pangilinan J."/>
            <person name="Lipzen A."/>
            <person name="Amirebrahimi M."/>
            <person name="Yan J."/>
            <person name="Adam C."/>
            <person name="Keymanesh K."/>
            <person name="Ng V."/>
            <person name="Louie K."/>
            <person name="Northen T."/>
            <person name="Drula E."/>
            <person name="Henrissat B."/>
            <person name="Hsieh H.M."/>
            <person name="Youens-Clark K."/>
            <person name="Lutzoni F."/>
            <person name="Miadlikowska J."/>
            <person name="Eastwood D.C."/>
            <person name="Hamelin R.C."/>
            <person name="Grigoriev I.V."/>
            <person name="U'Ren J.M."/>
        </authorList>
    </citation>
    <scope>NUCLEOTIDE SEQUENCE [LARGE SCALE GENOMIC DNA]</scope>
    <source>
        <strain evidence="1 2">ER1909</strain>
    </source>
</reference>
<sequence length="214" mass="22167">MSAADYYGNSGGGSGSYPPQHHNQSSSPYPQQPQYAQPSSQSPYPQHQPSYASPSPAHSPYPQQPSYSPAPPQQHNSNYLAPYPSQPQYARPGSAHSDAGYPPPYPGDEKRPGSAGAMVARPHSADPYGADRGQQQYAPGQEGADGERGLGATLLGGGAGGFLGHKIGKGKLGTLLGGAVGAVAANMIEHKFERKNSSHSQGHGSSSHYGGGQY</sequence>
<feature type="non-terminal residue" evidence="1">
    <location>
        <position position="214"/>
    </location>
</feature>
<organism evidence="1 2">
    <name type="scientific">Hypoxylon rubiginosum</name>
    <dbReference type="NCBI Taxonomy" id="110542"/>
    <lineage>
        <taxon>Eukaryota</taxon>
        <taxon>Fungi</taxon>
        <taxon>Dikarya</taxon>
        <taxon>Ascomycota</taxon>
        <taxon>Pezizomycotina</taxon>
        <taxon>Sordariomycetes</taxon>
        <taxon>Xylariomycetidae</taxon>
        <taxon>Xylariales</taxon>
        <taxon>Hypoxylaceae</taxon>
        <taxon>Hypoxylon</taxon>
    </lineage>
</organism>
<protein>
    <submittedName>
        <fullName evidence="1">Uncharacterized protein</fullName>
    </submittedName>
</protein>
<dbReference type="EMBL" id="MU394306">
    <property type="protein sequence ID" value="KAI6087660.1"/>
    <property type="molecule type" value="Genomic_DNA"/>
</dbReference>